<proteinExistence type="predicted"/>
<sequence>MDGADQEKPKSCSFTEPSRDLLEWSLPVGPTPAVHTLIGASAFVVTKTSLQFSSQAFGHGYHLSVARCEVISLKQSYGPEVLDPADRASVTRTLR</sequence>
<comment type="caution">
    <text evidence="1">The sequence shown here is derived from an EMBL/GenBank/DDBJ whole genome shotgun (WGS) entry which is preliminary data.</text>
</comment>
<dbReference type="AlphaFoldDB" id="A0AAE1AE15"/>
<dbReference type="Proteomes" id="UP001283361">
    <property type="component" value="Unassembled WGS sequence"/>
</dbReference>
<evidence type="ECO:0000313" key="2">
    <source>
        <dbReference type="Proteomes" id="UP001283361"/>
    </source>
</evidence>
<evidence type="ECO:0000313" key="1">
    <source>
        <dbReference type="EMBL" id="KAK3786113.1"/>
    </source>
</evidence>
<keyword evidence="2" id="KW-1185">Reference proteome</keyword>
<gene>
    <name evidence="1" type="ORF">RRG08_045499</name>
</gene>
<dbReference type="EMBL" id="JAWDGP010002014">
    <property type="protein sequence ID" value="KAK3786113.1"/>
    <property type="molecule type" value="Genomic_DNA"/>
</dbReference>
<organism evidence="1 2">
    <name type="scientific">Elysia crispata</name>
    <name type="common">lettuce slug</name>
    <dbReference type="NCBI Taxonomy" id="231223"/>
    <lineage>
        <taxon>Eukaryota</taxon>
        <taxon>Metazoa</taxon>
        <taxon>Spiralia</taxon>
        <taxon>Lophotrochozoa</taxon>
        <taxon>Mollusca</taxon>
        <taxon>Gastropoda</taxon>
        <taxon>Heterobranchia</taxon>
        <taxon>Euthyneura</taxon>
        <taxon>Panpulmonata</taxon>
        <taxon>Sacoglossa</taxon>
        <taxon>Placobranchoidea</taxon>
        <taxon>Plakobranchidae</taxon>
        <taxon>Elysia</taxon>
    </lineage>
</organism>
<accession>A0AAE1AE15</accession>
<name>A0AAE1AE15_9GAST</name>
<protein>
    <submittedName>
        <fullName evidence="1">Uncharacterized protein</fullName>
    </submittedName>
</protein>
<reference evidence="1" key="1">
    <citation type="journal article" date="2023" name="G3 (Bethesda)">
        <title>A reference genome for the long-term kleptoplast-retaining sea slug Elysia crispata morphotype clarki.</title>
        <authorList>
            <person name="Eastman K.E."/>
            <person name="Pendleton A.L."/>
            <person name="Shaikh M.A."/>
            <person name="Suttiyut T."/>
            <person name="Ogas R."/>
            <person name="Tomko P."/>
            <person name="Gavelis G."/>
            <person name="Widhalm J.R."/>
            <person name="Wisecaver J.H."/>
        </authorList>
    </citation>
    <scope>NUCLEOTIDE SEQUENCE</scope>
    <source>
        <strain evidence="1">ECLA1</strain>
    </source>
</reference>